<accession>A0ABQ1FH81</accession>
<sequence>MIKLLLLAGLAAIILRWALGRWPWDYLRSPPTRSQRLDDARRVLGLDAAATRTEIREAHRRIAAAIHPDRGGDNARLAELNAARDTLLAAHPDRESDPR</sequence>
<dbReference type="InterPro" id="IPR036869">
    <property type="entry name" value="J_dom_sf"/>
</dbReference>
<dbReference type="CDD" id="cd06257">
    <property type="entry name" value="DnaJ"/>
    <property type="match status" value="1"/>
</dbReference>
<protein>
    <recommendedName>
        <fullName evidence="1">J domain-containing protein</fullName>
    </recommendedName>
</protein>
<dbReference type="Proteomes" id="UP000603317">
    <property type="component" value="Unassembled WGS sequence"/>
</dbReference>
<dbReference type="SMART" id="SM00271">
    <property type="entry name" value="DnaJ"/>
    <property type="match status" value="1"/>
</dbReference>
<dbReference type="Gene3D" id="1.10.287.110">
    <property type="entry name" value="DnaJ domain"/>
    <property type="match status" value="1"/>
</dbReference>
<organism evidence="2 3">
    <name type="scientific">Blastomonas marina</name>
    <dbReference type="NCBI Taxonomy" id="1867408"/>
    <lineage>
        <taxon>Bacteria</taxon>
        <taxon>Pseudomonadati</taxon>
        <taxon>Pseudomonadota</taxon>
        <taxon>Alphaproteobacteria</taxon>
        <taxon>Sphingomonadales</taxon>
        <taxon>Sphingomonadaceae</taxon>
        <taxon>Blastomonas</taxon>
    </lineage>
</organism>
<comment type="caution">
    <text evidence="2">The sequence shown here is derived from an EMBL/GenBank/DDBJ whole genome shotgun (WGS) entry which is preliminary data.</text>
</comment>
<reference evidence="3" key="1">
    <citation type="journal article" date="2019" name="Int. J. Syst. Evol. Microbiol.">
        <title>The Global Catalogue of Microorganisms (GCM) 10K type strain sequencing project: providing services to taxonomists for standard genome sequencing and annotation.</title>
        <authorList>
            <consortium name="The Broad Institute Genomics Platform"/>
            <consortium name="The Broad Institute Genome Sequencing Center for Infectious Disease"/>
            <person name="Wu L."/>
            <person name="Ma J."/>
        </authorList>
    </citation>
    <scope>NUCLEOTIDE SEQUENCE [LARGE SCALE GENOMIC DNA]</scope>
    <source>
        <strain evidence="3">CGMCC 1.15297</strain>
    </source>
</reference>
<dbReference type="InterPro" id="IPR001623">
    <property type="entry name" value="DnaJ_domain"/>
</dbReference>
<dbReference type="PROSITE" id="PS50076">
    <property type="entry name" value="DNAJ_2"/>
    <property type="match status" value="1"/>
</dbReference>
<name>A0ABQ1FH81_9SPHN</name>
<feature type="domain" description="J" evidence="1">
    <location>
        <begin position="39"/>
        <end position="99"/>
    </location>
</feature>
<dbReference type="SUPFAM" id="SSF46565">
    <property type="entry name" value="Chaperone J-domain"/>
    <property type="match status" value="1"/>
</dbReference>
<evidence type="ECO:0000313" key="3">
    <source>
        <dbReference type="Proteomes" id="UP000603317"/>
    </source>
</evidence>
<proteinExistence type="predicted"/>
<gene>
    <name evidence="2" type="ORF">GCM10010923_22620</name>
</gene>
<keyword evidence="3" id="KW-1185">Reference proteome</keyword>
<evidence type="ECO:0000259" key="1">
    <source>
        <dbReference type="PROSITE" id="PS50076"/>
    </source>
</evidence>
<evidence type="ECO:0000313" key="2">
    <source>
        <dbReference type="EMBL" id="GGA11448.1"/>
    </source>
</evidence>
<dbReference type="EMBL" id="BMID01000001">
    <property type="protein sequence ID" value="GGA11448.1"/>
    <property type="molecule type" value="Genomic_DNA"/>
</dbReference>
<dbReference type="RefSeq" id="WP_188642789.1">
    <property type="nucleotide sequence ID" value="NZ_BMID01000001.1"/>
</dbReference>